<organism evidence="2 3">
    <name type="scientific">Flavobacterium pisciphilum</name>
    <dbReference type="NCBI Taxonomy" id="2893755"/>
    <lineage>
        <taxon>Bacteria</taxon>
        <taxon>Pseudomonadati</taxon>
        <taxon>Bacteroidota</taxon>
        <taxon>Flavobacteriia</taxon>
        <taxon>Flavobacteriales</taxon>
        <taxon>Flavobacteriaceae</taxon>
        <taxon>Flavobacterium</taxon>
    </lineage>
</organism>
<keyword evidence="3" id="KW-1185">Reference proteome</keyword>
<sequence length="334" mass="38815">MIELNHTYTLTADWQKQFTKQLVERFGAELIDDKLLLMPKSIADGSFYYTEVVPGLSVVIWDLKFNRPIKIRRHKSEDDLYIIHYNFNDAMNLVDIQETNNEIGYKADFGIGVFDNAEDKILQPLVGERIFAMRIVVAKDLLNFSVINDAKSEFDKRKAKKSKDGIFFYDTIDSESMLILHTVKNKSFQEPAFDIYLRGIALRLLGIFIDRYSNQDSSLHYMPVKEVEFLNITKEYLLDNLSGNFPGILFLAKMANMSVSKYTTSFKKMYATTPNNFFIREKMILANELVKSGNFESLMNISKELNFCSLSYFSSKYFQQFGKKPSENFVKYTF</sequence>
<reference evidence="2" key="1">
    <citation type="submission" date="2021-11" db="EMBL/GenBank/DDBJ databases">
        <title>Description of novel Flavobacterium species.</title>
        <authorList>
            <person name="Saticioglu I.B."/>
            <person name="Ay H."/>
            <person name="Altun S."/>
            <person name="Duman M."/>
        </authorList>
    </citation>
    <scope>NUCLEOTIDE SEQUENCE</scope>
    <source>
        <strain evidence="2">F-65</strain>
    </source>
</reference>
<evidence type="ECO:0000313" key="3">
    <source>
        <dbReference type="Proteomes" id="UP001430919"/>
    </source>
</evidence>
<dbReference type="PANTHER" id="PTHR47893:SF1">
    <property type="entry name" value="REGULATORY PROTEIN PCHR"/>
    <property type="match status" value="1"/>
</dbReference>
<dbReference type="InterPro" id="IPR053142">
    <property type="entry name" value="PchR_regulatory_protein"/>
</dbReference>
<evidence type="ECO:0000259" key="1">
    <source>
        <dbReference type="PROSITE" id="PS01124"/>
    </source>
</evidence>
<dbReference type="InterPro" id="IPR018060">
    <property type="entry name" value="HTH_AraC"/>
</dbReference>
<dbReference type="Gene3D" id="1.10.10.60">
    <property type="entry name" value="Homeodomain-like"/>
    <property type="match status" value="1"/>
</dbReference>
<name>A0ABS8N0A3_9FLAO</name>
<evidence type="ECO:0000313" key="2">
    <source>
        <dbReference type="EMBL" id="MCC9074448.1"/>
    </source>
</evidence>
<protein>
    <submittedName>
        <fullName evidence="2">AraC family transcriptional regulator</fullName>
    </submittedName>
</protein>
<dbReference type="SMART" id="SM00342">
    <property type="entry name" value="HTH_ARAC"/>
    <property type="match status" value="1"/>
</dbReference>
<feature type="domain" description="HTH araC/xylS-type" evidence="1">
    <location>
        <begin position="231"/>
        <end position="331"/>
    </location>
</feature>
<dbReference type="RefSeq" id="WP_229991259.1">
    <property type="nucleotide sequence ID" value="NZ_JAJJMO010000001.1"/>
</dbReference>
<proteinExistence type="predicted"/>
<dbReference type="Proteomes" id="UP001430919">
    <property type="component" value="Unassembled WGS sequence"/>
</dbReference>
<accession>A0ABS8N0A3</accession>
<dbReference type="PROSITE" id="PS01124">
    <property type="entry name" value="HTH_ARAC_FAMILY_2"/>
    <property type="match status" value="1"/>
</dbReference>
<dbReference type="PANTHER" id="PTHR47893">
    <property type="entry name" value="REGULATORY PROTEIN PCHR"/>
    <property type="match status" value="1"/>
</dbReference>
<dbReference type="EMBL" id="JAJJMO010000001">
    <property type="protein sequence ID" value="MCC9074448.1"/>
    <property type="molecule type" value="Genomic_DNA"/>
</dbReference>
<gene>
    <name evidence="2" type="ORF">LNQ49_22930</name>
</gene>
<comment type="caution">
    <text evidence="2">The sequence shown here is derived from an EMBL/GenBank/DDBJ whole genome shotgun (WGS) entry which is preliminary data.</text>
</comment>